<proteinExistence type="predicted"/>
<feature type="domain" description="DUF7768" evidence="1">
    <location>
        <begin position="45"/>
        <end position="127"/>
    </location>
</feature>
<protein>
    <recommendedName>
        <fullName evidence="1">DUF7768 domain-containing protein</fullName>
    </recommendedName>
</protein>
<organism evidence="2 3">
    <name type="scientific">Bacillus selenitireducens (strain ATCC 700615 / DSM 15326 / MLS10)</name>
    <dbReference type="NCBI Taxonomy" id="439292"/>
    <lineage>
        <taxon>Bacteria</taxon>
        <taxon>Bacillati</taxon>
        <taxon>Bacillota</taxon>
        <taxon>Bacilli</taxon>
        <taxon>Bacillales</taxon>
        <taxon>Bacillaceae</taxon>
        <taxon>Salisediminibacterium</taxon>
    </lineage>
</organism>
<dbReference type="InterPro" id="IPR056670">
    <property type="entry name" value="DUF7768"/>
</dbReference>
<evidence type="ECO:0000313" key="3">
    <source>
        <dbReference type="Proteomes" id="UP000000271"/>
    </source>
</evidence>
<dbReference type="AlphaFoldDB" id="D6XZD1"/>
<reference evidence="2" key="1">
    <citation type="submission" date="2009-10" db="EMBL/GenBank/DDBJ databases">
        <title>Complete sequence of Bacillus selenitireducens MLS10.</title>
        <authorList>
            <consortium name="US DOE Joint Genome Institute"/>
            <person name="Lucas S."/>
            <person name="Copeland A."/>
            <person name="Lapidus A."/>
            <person name="Glavina del Rio T."/>
            <person name="Dalin E."/>
            <person name="Tice H."/>
            <person name="Bruce D."/>
            <person name="Goodwin L."/>
            <person name="Pitluck S."/>
            <person name="Sims D."/>
            <person name="Brettin T."/>
            <person name="Detter J.C."/>
            <person name="Han C."/>
            <person name="Larimer F."/>
            <person name="Land M."/>
            <person name="Hauser L."/>
            <person name="Kyrpides N."/>
            <person name="Ovchinnikova G."/>
            <person name="Stolz J."/>
        </authorList>
    </citation>
    <scope>NUCLEOTIDE SEQUENCE [LARGE SCALE GENOMIC DNA]</scope>
    <source>
        <strain evidence="2">MLS10</strain>
    </source>
</reference>
<dbReference type="Gene3D" id="3.40.50.10400">
    <property type="entry name" value="Hypothetical protein PA1492"/>
    <property type="match status" value="1"/>
</dbReference>
<dbReference type="KEGG" id="bse:Bsel_0776"/>
<accession>D6XZD1</accession>
<dbReference type="STRING" id="439292.Bsel_0776"/>
<evidence type="ECO:0000259" key="1">
    <source>
        <dbReference type="Pfam" id="PF24963"/>
    </source>
</evidence>
<dbReference type="Proteomes" id="UP000000271">
    <property type="component" value="Chromosome"/>
</dbReference>
<gene>
    <name evidence="2" type="ordered locus">Bsel_0776</name>
</gene>
<evidence type="ECO:0000313" key="2">
    <source>
        <dbReference type="EMBL" id="ADH98305.1"/>
    </source>
</evidence>
<name>D6XZD1_BACIE</name>
<keyword evidence="3" id="KW-1185">Reference proteome</keyword>
<dbReference type="Pfam" id="PF24963">
    <property type="entry name" value="DUF7768"/>
    <property type="match status" value="1"/>
</dbReference>
<dbReference type="EMBL" id="CP001791">
    <property type="protein sequence ID" value="ADH98305.1"/>
    <property type="molecule type" value="Genomic_DNA"/>
</dbReference>
<dbReference type="HOGENOM" id="CLU_128088_0_0_9"/>
<dbReference type="OrthoDB" id="9807423at2"/>
<sequence length="143" mass="16758">MKINKFNQSGCYDPTPYEAFQNIDKEPAPLKGQVYIICQDVTEQEIYDIRAERFIRFALEKNKLPLLPRLNFRSFSESLDDQDELMLKRIRRSFMAQADEVWVFGKSISEEMMQDIRMARSKGKPIYHLTTTCEWLKGGVSHG</sequence>
<dbReference type="RefSeq" id="WP_013171734.1">
    <property type="nucleotide sequence ID" value="NC_014219.1"/>
</dbReference>